<dbReference type="InterPro" id="IPR038717">
    <property type="entry name" value="Tc1-like_DDE_dom"/>
</dbReference>
<dbReference type="Proteomes" id="UP000003706">
    <property type="component" value="Unassembled WGS sequence"/>
</dbReference>
<dbReference type="AlphaFoldDB" id="H1L1R8"/>
<evidence type="ECO:0000313" key="3">
    <source>
        <dbReference type="Proteomes" id="UP000003706"/>
    </source>
</evidence>
<dbReference type="SUPFAM" id="SSF53098">
    <property type="entry name" value="Ribonuclease H-like"/>
    <property type="match status" value="1"/>
</dbReference>
<dbReference type="RefSeq" id="WP_007045410.1">
    <property type="nucleotide sequence ID" value="NZ_AGJL01000100.1"/>
</dbReference>
<protein>
    <recommendedName>
        <fullName evidence="1">Tc1-like transposase DDE domain-containing protein</fullName>
    </recommendedName>
</protein>
<organism evidence="2 3">
    <name type="scientific">Methanotorris formicicus Mc-S-70</name>
    <dbReference type="NCBI Taxonomy" id="647171"/>
    <lineage>
        <taxon>Archaea</taxon>
        <taxon>Methanobacteriati</taxon>
        <taxon>Methanobacteriota</taxon>
        <taxon>Methanomada group</taxon>
        <taxon>Methanococci</taxon>
        <taxon>Methanococcales</taxon>
        <taxon>Methanocaldococcaceae</taxon>
        <taxon>Methanotorris</taxon>
    </lineage>
</organism>
<dbReference type="InterPro" id="IPR036397">
    <property type="entry name" value="RNaseH_sf"/>
</dbReference>
<dbReference type="InterPro" id="IPR012337">
    <property type="entry name" value="RNaseH-like_sf"/>
</dbReference>
<gene>
    <name evidence="2" type="ORF">MetfoDRAFT_1992</name>
</gene>
<accession>H1L1R8</accession>
<dbReference type="GO" id="GO:0003676">
    <property type="term" value="F:nucleic acid binding"/>
    <property type="evidence" value="ECO:0007669"/>
    <property type="project" value="InterPro"/>
</dbReference>
<dbReference type="PANTHER" id="PTHR46564:SF1">
    <property type="entry name" value="TRANSPOSASE"/>
    <property type="match status" value="1"/>
</dbReference>
<name>H1L1R8_9EURY</name>
<reference evidence="2 3" key="1">
    <citation type="submission" date="2011-09" db="EMBL/GenBank/DDBJ databases">
        <title>The draft genome of Methanotorris formicicus Mc-S-70.</title>
        <authorList>
            <consortium name="US DOE Joint Genome Institute (JGI-PGF)"/>
            <person name="Lucas S."/>
            <person name="Han J."/>
            <person name="Lapidus A."/>
            <person name="Cheng J.-F."/>
            <person name="Goodwin L."/>
            <person name="Pitluck S."/>
            <person name="Peters L."/>
            <person name="Land M.L."/>
            <person name="Hauser L."/>
            <person name="Sieprawska-Lupa M."/>
            <person name="Takai K."/>
            <person name="Miyazaki J."/>
            <person name="Whitman W."/>
            <person name="Woyke T.J."/>
        </authorList>
    </citation>
    <scope>NUCLEOTIDE SEQUENCE [LARGE SCALE GENOMIC DNA]</scope>
    <source>
        <strain evidence="2 3">Mc-S-70</strain>
    </source>
</reference>
<dbReference type="EMBL" id="AGJL01000100">
    <property type="protein sequence ID" value="EHP83213.1"/>
    <property type="molecule type" value="Genomic_DNA"/>
</dbReference>
<keyword evidence="3" id="KW-1185">Reference proteome</keyword>
<dbReference type="Gene3D" id="3.30.420.10">
    <property type="entry name" value="Ribonuclease H-like superfamily/Ribonuclease H"/>
    <property type="match status" value="1"/>
</dbReference>
<comment type="caution">
    <text evidence="2">The sequence shown here is derived from an EMBL/GenBank/DDBJ whole genome shotgun (WGS) entry which is preliminary data.</text>
</comment>
<dbReference type="PANTHER" id="PTHR46564">
    <property type="entry name" value="TRANSPOSASE"/>
    <property type="match status" value="1"/>
</dbReference>
<evidence type="ECO:0000259" key="1">
    <source>
        <dbReference type="Pfam" id="PF13358"/>
    </source>
</evidence>
<dbReference type="OrthoDB" id="195008at2157"/>
<feature type="domain" description="Tc1-like transposase DDE" evidence="1">
    <location>
        <begin position="15"/>
        <end position="113"/>
    </location>
</feature>
<evidence type="ECO:0000313" key="2">
    <source>
        <dbReference type="EMBL" id="EHP83213.1"/>
    </source>
</evidence>
<proteinExistence type="predicted"/>
<dbReference type="Pfam" id="PF13358">
    <property type="entry name" value="DDE_3"/>
    <property type="match status" value="1"/>
</dbReference>
<sequence length="159" mass="18471">MTKLKKFVKKVNSDKTRKSLLGFYALIGNDVCIEMENSKKQEIYKAIKKIRKANSEYDAVIVVLDNLPSHKSKIVKELAEELDVFLVYLPPYSPDLNPIEFIWKCLKRFISKLSVLDINEIVNRCICEFYKLSSNLSYSDKFINNILKNTGLKSFSKMF</sequence>